<dbReference type="Proteomes" id="UP000824135">
    <property type="component" value="Unassembled WGS sequence"/>
</dbReference>
<dbReference type="AlphaFoldDB" id="A0A9D1Z7E2"/>
<proteinExistence type="predicted"/>
<accession>A0A9D1Z7E2</accession>
<evidence type="ECO:0000313" key="1">
    <source>
        <dbReference type="EMBL" id="HIY77827.1"/>
    </source>
</evidence>
<evidence type="ECO:0000313" key="2">
    <source>
        <dbReference type="Proteomes" id="UP000824135"/>
    </source>
</evidence>
<dbReference type="Pfam" id="PF13306">
    <property type="entry name" value="LRR_5"/>
    <property type="match status" value="1"/>
</dbReference>
<dbReference type="InterPro" id="IPR026906">
    <property type="entry name" value="LRR_5"/>
</dbReference>
<reference evidence="1" key="1">
    <citation type="journal article" date="2021" name="PeerJ">
        <title>Extensive microbial diversity within the chicken gut microbiome revealed by metagenomics and culture.</title>
        <authorList>
            <person name="Gilroy R."/>
            <person name="Ravi A."/>
            <person name="Getino M."/>
            <person name="Pursley I."/>
            <person name="Horton D.L."/>
            <person name="Alikhan N.F."/>
            <person name="Baker D."/>
            <person name="Gharbi K."/>
            <person name="Hall N."/>
            <person name="Watson M."/>
            <person name="Adriaenssens E.M."/>
            <person name="Foster-Nyarko E."/>
            <person name="Jarju S."/>
            <person name="Secka A."/>
            <person name="Antonio M."/>
            <person name="Oren A."/>
            <person name="Chaudhuri R.R."/>
            <person name="La Ragione R."/>
            <person name="Hildebrand F."/>
            <person name="Pallen M.J."/>
        </authorList>
    </citation>
    <scope>NUCLEOTIDE SEQUENCE</scope>
    <source>
        <strain evidence="1">CHK199-9574</strain>
    </source>
</reference>
<dbReference type="Gene3D" id="3.80.10.10">
    <property type="entry name" value="Ribonuclease Inhibitor"/>
    <property type="match status" value="1"/>
</dbReference>
<sequence length="297" mass="32163">MHVIGAEEGATEATVPAKFRGLEVDGIAENALEESSLKKLTFADDLSVYFSIGAYAFNLSSIEEIAGFPADISMIDYNALAGLKNLKSITVSGEGEFSVENGALIQTDEGGAKILRLLPAASEPQANYDKESKTYTVSGFSQVFNHAASYNQFIENVVVGADVSRVQEDAFSHIKLASVTMEGDEDEYNGVSDVMIEGGAFTAHKDLKIYVPATDDSQMRTWLSNSKNYIYGHNLLVHPVACSRTDAHIHGVRNTLASGSYAGYDITLNDSNRTIDIEAQYSIMGHSAPDLFQEYEG</sequence>
<gene>
    <name evidence="1" type="ORF">H9728_02170</name>
</gene>
<dbReference type="EMBL" id="DXCO01000019">
    <property type="protein sequence ID" value="HIY77827.1"/>
    <property type="molecule type" value="Genomic_DNA"/>
</dbReference>
<comment type="caution">
    <text evidence="1">The sequence shown here is derived from an EMBL/GenBank/DDBJ whole genome shotgun (WGS) entry which is preliminary data.</text>
</comment>
<dbReference type="InterPro" id="IPR032675">
    <property type="entry name" value="LRR_dom_sf"/>
</dbReference>
<protein>
    <submittedName>
        <fullName evidence="1">Leucine-rich repeat domain-containing protein</fullName>
    </submittedName>
</protein>
<name>A0A9D1Z7E2_9FIRM</name>
<reference evidence="1" key="2">
    <citation type="submission" date="2021-04" db="EMBL/GenBank/DDBJ databases">
        <authorList>
            <person name="Gilroy R."/>
        </authorList>
    </citation>
    <scope>NUCLEOTIDE SEQUENCE</scope>
    <source>
        <strain evidence="1">CHK199-9574</strain>
    </source>
</reference>
<organism evidence="1 2">
    <name type="scientific">Candidatus Borkfalkia excrementavium</name>
    <dbReference type="NCBI Taxonomy" id="2838505"/>
    <lineage>
        <taxon>Bacteria</taxon>
        <taxon>Bacillati</taxon>
        <taxon>Bacillota</taxon>
        <taxon>Clostridia</taxon>
        <taxon>Christensenellales</taxon>
        <taxon>Christensenellaceae</taxon>
        <taxon>Candidatus Borkfalkia</taxon>
    </lineage>
</organism>